<protein>
    <submittedName>
        <fullName evidence="2">Uncharacterized protein</fullName>
    </submittedName>
</protein>
<dbReference type="EnsemblPlants" id="QL04p079039:mrna">
    <property type="protein sequence ID" value="QL04p079039:mrna"/>
    <property type="gene ID" value="QL04p079039"/>
</dbReference>
<dbReference type="Gene3D" id="3.30.200.20">
    <property type="entry name" value="Phosphorylase Kinase, domain 1"/>
    <property type="match status" value="1"/>
</dbReference>
<evidence type="ECO:0000313" key="3">
    <source>
        <dbReference type="Proteomes" id="UP000594261"/>
    </source>
</evidence>
<dbReference type="SUPFAM" id="SSF56112">
    <property type="entry name" value="Protein kinase-like (PK-like)"/>
    <property type="match status" value="1"/>
</dbReference>
<dbReference type="Gramene" id="QL04p079039:mrna">
    <property type="protein sequence ID" value="QL04p079039:mrna"/>
    <property type="gene ID" value="QL04p079039"/>
</dbReference>
<dbReference type="Proteomes" id="UP000594261">
    <property type="component" value="Chromosome 4"/>
</dbReference>
<feature type="region of interest" description="Disordered" evidence="1">
    <location>
        <begin position="81"/>
        <end position="102"/>
    </location>
</feature>
<name>A0A7N2LKN2_QUELO</name>
<evidence type="ECO:0000313" key="2">
    <source>
        <dbReference type="EnsemblPlants" id="QL04p079039:mrna"/>
    </source>
</evidence>
<sequence>MKPLAIENFPYINLATESPASIQQSSVVKHICELLGIDAKTFTFSYAELKAATEDFSPDNKLGEGGFGPVYKSLMAQSAPPVISNGDVEGSNPPIPQQSNYQ</sequence>
<organism evidence="2 3">
    <name type="scientific">Quercus lobata</name>
    <name type="common">Valley oak</name>
    <dbReference type="NCBI Taxonomy" id="97700"/>
    <lineage>
        <taxon>Eukaryota</taxon>
        <taxon>Viridiplantae</taxon>
        <taxon>Streptophyta</taxon>
        <taxon>Embryophyta</taxon>
        <taxon>Tracheophyta</taxon>
        <taxon>Spermatophyta</taxon>
        <taxon>Magnoliopsida</taxon>
        <taxon>eudicotyledons</taxon>
        <taxon>Gunneridae</taxon>
        <taxon>Pentapetalae</taxon>
        <taxon>rosids</taxon>
        <taxon>fabids</taxon>
        <taxon>Fagales</taxon>
        <taxon>Fagaceae</taxon>
        <taxon>Quercus</taxon>
    </lineage>
</organism>
<dbReference type="InParanoid" id="A0A7N2LKN2"/>
<reference evidence="2" key="2">
    <citation type="submission" date="2021-01" db="UniProtKB">
        <authorList>
            <consortium name="EnsemblPlants"/>
        </authorList>
    </citation>
    <scope>IDENTIFICATION</scope>
</reference>
<accession>A0A7N2LKN2</accession>
<proteinExistence type="predicted"/>
<dbReference type="AlphaFoldDB" id="A0A7N2LKN2"/>
<dbReference type="EMBL" id="LRBV02000004">
    <property type="status" value="NOT_ANNOTATED_CDS"/>
    <property type="molecule type" value="Genomic_DNA"/>
</dbReference>
<dbReference type="InterPro" id="IPR011009">
    <property type="entry name" value="Kinase-like_dom_sf"/>
</dbReference>
<reference evidence="2 3" key="1">
    <citation type="journal article" date="2016" name="G3 (Bethesda)">
        <title>First Draft Assembly and Annotation of the Genome of a California Endemic Oak Quercus lobata Nee (Fagaceae).</title>
        <authorList>
            <person name="Sork V.L."/>
            <person name="Fitz-Gibbon S.T."/>
            <person name="Puiu D."/>
            <person name="Crepeau M."/>
            <person name="Gugger P.F."/>
            <person name="Sherman R."/>
            <person name="Stevens K."/>
            <person name="Langley C.H."/>
            <person name="Pellegrini M."/>
            <person name="Salzberg S.L."/>
        </authorList>
    </citation>
    <scope>NUCLEOTIDE SEQUENCE [LARGE SCALE GENOMIC DNA]</scope>
    <source>
        <strain evidence="2 3">cv. SW786</strain>
    </source>
</reference>
<keyword evidence="3" id="KW-1185">Reference proteome</keyword>
<evidence type="ECO:0000256" key="1">
    <source>
        <dbReference type="SAM" id="MobiDB-lite"/>
    </source>
</evidence>